<proteinExistence type="inferred from homology"/>
<dbReference type="Pfam" id="PF01370">
    <property type="entry name" value="Epimerase"/>
    <property type="match status" value="1"/>
</dbReference>
<dbReference type="PROSITE" id="PS00061">
    <property type="entry name" value="ADH_SHORT"/>
    <property type="match status" value="1"/>
</dbReference>
<dbReference type="GO" id="GO:0070404">
    <property type="term" value="F:NADH binding"/>
    <property type="evidence" value="ECO:0007669"/>
    <property type="project" value="TreeGrafter"/>
</dbReference>
<dbReference type="GO" id="GO:0070402">
    <property type="term" value="F:NADPH binding"/>
    <property type="evidence" value="ECO:0007669"/>
    <property type="project" value="TreeGrafter"/>
</dbReference>
<dbReference type="InterPro" id="IPR020904">
    <property type="entry name" value="Sc_DH/Rdtase_CS"/>
</dbReference>
<comment type="subunit">
    <text evidence="2">Homodimer.</text>
</comment>
<dbReference type="EMBL" id="HBIO01030888">
    <property type="protein sequence ID" value="CAE0478819.1"/>
    <property type="molecule type" value="Transcribed_RNA"/>
</dbReference>
<dbReference type="GO" id="GO:0004155">
    <property type="term" value="F:6,7-dihydropteridine reductase activity"/>
    <property type="evidence" value="ECO:0007669"/>
    <property type="project" value="TreeGrafter"/>
</dbReference>
<organism evidence="6">
    <name type="scientific">Chaetoceros debilis</name>
    <dbReference type="NCBI Taxonomy" id="122233"/>
    <lineage>
        <taxon>Eukaryota</taxon>
        <taxon>Sar</taxon>
        <taxon>Stramenopiles</taxon>
        <taxon>Ochrophyta</taxon>
        <taxon>Bacillariophyta</taxon>
        <taxon>Coscinodiscophyceae</taxon>
        <taxon>Chaetocerotophycidae</taxon>
        <taxon>Chaetocerotales</taxon>
        <taxon>Chaetocerotaceae</taxon>
        <taxon>Chaetoceros</taxon>
    </lineage>
</organism>
<dbReference type="GO" id="GO:0005737">
    <property type="term" value="C:cytoplasm"/>
    <property type="evidence" value="ECO:0007669"/>
    <property type="project" value="TreeGrafter"/>
</dbReference>
<dbReference type="GO" id="GO:0006559">
    <property type="term" value="P:L-phenylalanine catabolic process"/>
    <property type="evidence" value="ECO:0007669"/>
    <property type="project" value="TreeGrafter"/>
</dbReference>
<keyword evidence="4" id="KW-0560">Oxidoreductase</keyword>
<evidence type="ECO:0000256" key="4">
    <source>
        <dbReference type="ARBA" id="ARBA00023002"/>
    </source>
</evidence>
<evidence type="ECO:0000256" key="1">
    <source>
        <dbReference type="ARBA" id="ARBA00006484"/>
    </source>
</evidence>
<accession>A0A7S3QJA3</accession>
<dbReference type="SUPFAM" id="SSF51735">
    <property type="entry name" value="NAD(P)-binding Rossmann-fold domains"/>
    <property type="match status" value="1"/>
</dbReference>
<keyword evidence="3" id="KW-0521">NADP</keyword>
<dbReference type="InterPro" id="IPR001509">
    <property type="entry name" value="Epimerase_deHydtase"/>
</dbReference>
<feature type="domain" description="NAD-dependent epimerase/dehydratase" evidence="5">
    <location>
        <begin position="34"/>
        <end position="201"/>
    </location>
</feature>
<evidence type="ECO:0000256" key="3">
    <source>
        <dbReference type="ARBA" id="ARBA00022857"/>
    </source>
</evidence>
<comment type="similarity">
    <text evidence="1">Belongs to the short-chain dehydrogenases/reductases (SDR) family.</text>
</comment>
<evidence type="ECO:0000313" key="6">
    <source>
        <dbReference type="EMBL" id="CAE0478819.1"/>
    </source>
</evidence>
<dbReference type="AlphaFoldDB" id="A0A7S3QJA3"/>
<name>A0A7S3QJA3_9STRA</name>
<dbReference type="InterPro" id="IPR036291">
    <property type="entry name" value="NAD(P)-bd_dom_sf"/>
</dbReference>
<dbReference type="PANTHER" id="PTHR15104:SF0">
    <property type="entry name" value="DIHYDROPTERIDINE REDUCTASE"/>
    <property type="match status" value="1"/>
</dbReference>
<evidence type="ECO:0000256" key="2">
    <source>
        <dbReference type="ARBA" id="ARBA00011738"/>
    </source>
</evidence>
<dbReference type="GO" id="GO:0006729">
    <property type="term" value="P:tetrahydrobiopterin biosynthetic process"/>
    <property type="evidence" value="ECO:0007669"/>
    <property type="project" value="TreeGrafter"/>
</dbReference>
<dbReference type="Gene3D" id="3.40.50.720">
    <property type="entry name" value="NAD(P)-binding Rossmann-like Domain"/>
    <property type="match status" value="1"/>
</dbReference>
<protein>
    <recommendedName>
        <fullName evidence="5">NAD-dependent epimerase/dehydratase domain-containing protein</fullName>
    </recommendedName>
</protein>
<sequence>MSSQRKAIQGLARRQLQRLRCRYFSNTSPHAKTALVLGANGALGSAIASHLKAENHDVIGADVYAIENSSHFDAFIPLEPNSSVDELTMALSSGIKDLFGVTDEALDAVICANGGFAIDEVGNNSQIHDIMMQMNYFPTVAASELCKDYMSRDDGLFVAFGAASVANQDPSIGGKITCGMSAYAASKNSVHHFVQSFGQMSGKTLGTKKVKDDFKIMSMRKHRYLDKLNVIGILPVTLDTESNRESMGNGDYSSWTKAEDIAQEIGTWIAIPDLRPNSGSLIKAVTKNGTTSFNLYR</sequence>
<evidence type="ECO:0000259" key="5">
    <source>
        <dbReference type="Pfam" id="PF01370"/>
    </source>
</evidence>
<gene>
    <name evidence="6" type="ORF">CDEB00056_LOCUS23672</name>
</gene>
<dbReference type="PANTHER" id="PTHR15104">
    <property type="entry name" value="DIHYDROPTERIDINE REDUCTASE"/>
    <property type="match status" value="1"/>
</dbReference>
<reference evidence="6" key="1">
    <citation type="submission" date="2021-01" db="EMBL/GenBank/DDBJ databases">
        <authorList>
            <person name="Corre E."/>
            <person name="Pelletier E."/>
            <person name="Niang G."/>
            <person name="Scheremetjew M."/>
            <person name="Finn R."/>
            <person name="Kale V."/>
            <person name="Holt S."/>
            <person name="Cochrane G."/>
            <person name="Meng A."/>
            <person name="Brown T."/>
            <person name="Cohen L."/>
        </authorList>
    </citation>
    <scope>NUCLEOTIDE SEQUENCE</scope>
    <source>
        <strain evidence="6">MM31A-1</strain>
    </source>
</reference>